<keyword evidence="10" id="KW-1185">Reference proteome</keyword>
<comment type="similarity">
    <text evidence="1 4 7">Belongs to the tRNA pseudouridine synthase TruA family.</text>
</comment>
<dbReference type="AlphaFoldDB" id="A0A7X2TRA5"/>
<accession>A0A7X2TRA5</accession>
<evidence type="ECO:0000256" key="5">
    <source>
        <dbReference type="PIRSR" id="PIRSR001430-1"/>
    </source>
</evidence>
<dbReference type="CDD" id="cd02570">
    <property type="entry name" value="PseudoU_synth_EcTruA"/>
    <property type="match status" value="1"/>
</dbReference>
<feature type="domain" description="Pseudouridine synthase I TruA alpha/beta" evidence="8">
    <location>
        <begin position="25"/>
        <end position="121"/>
    </location>
</feature>
<name>A0A7X2TRA5_9SPIO</name>
<dbReference type="PANTHER" id="PTHR11142">
    <property type="entry name" value="PSEUDOURIDYLATE SYNTHASE"/>
    <property type="match status" value="1"/>
</dbReference>
<evidence type="ECO:0000313" key="10">
    <source>
        <dbReference type="Proteomes" id="UP000460549"/>
    </source>
</evidence>
<dbReference type="Pfam" id="PF01416">
    <property type="entry name" value="PseudoU_synth_1"/>
    <property type="match status" value="2"/>
</dbReference>
<dbReference type="GO" id="GO:0031119">
    <property type="term" value="P:tRNA pseudouridine synthesis"/>
    <property type="evidence" value="ECO:0007669"/>
    <property type="project" value="UniProtKB-UniRule"/>
</dbReference>
<dbReference type="InterPro" id="IPR020095">
    <property type="entry name" value="PsdUridine_synth_TruA_C"/>
</dbReference>
<feature type="active site" description="Nucleophile" evidence="4 5">
    <location>
        <position position="68"/>
    </location>
</feature>
<comment type="caution">
    <text evidence="9">The sequence shown here is derived from an EMBL/GenBank/DDBJ whole genome shotgun (WGS) entry which is preliminary data.</text>
</comment>
<dbReference type="InterPro" id="IPR020103">
    <property type="entry name" value="PsdUridine_synth_cat_dom_sf"/>
</dbReference>
<comment type="subunit">
    <text evidence="4">Homodimer.</text>
</comment>
<dbReference type="NCBIfam" id="TIGR00071">
    <property type="entry name" value="hisT_truA"/>
    <property type="match status" value="1"/>
</dbReference>
<evidence type="ECO:0000256" key="1">
    <source>
        <dbReference type="ARBA" id="ARBA00009375"/>
    </source>
</evidence>
<dbReference type="GO" id="GO:0003723">
    <property type="term" value="F:RNA binding"/>
    <property type="evidence" value="ECO:0007669"/>
    <property type="project" value="InterPro"/>
</dbReference>
<dbReference type="RefSeq" id="WP_154424664.1">
    <property type="nucleotide sequence ID" value="NZ_VUNN01000003.1"/>
</dbReference>
<dbReference type="Proteomes" id="UP000460549">
    <property type="component" value="Unassembled WGS sequence"/>
</dbReference>
<dbReference type="SUPFAM" id="SSF55120">
    <property type="entry name" value="Pseudouridine synthase"/>
    <property type="match status" value="1"/>
</dbReference>
<comment type="catalytic activity">
    <reaction evidence="4 7">
        <text>uridine(38/39/40) in tRNA = pseudouridine(38/39/40) in tRNA</text>
        <dbReference type="Rhea" id="RHEA:22376"/>
        <dbReference type="Rhea" id="RHEA-COMP:10085"/>
        <dbReference type="Rhea" id="RHEA-COMP:10087"/>
        <dbReference type="ChEBI" id="CHEBI:65314"/>
        <dbReference type="ChEBI" id="CHEBI:65315"/>
        <dbReference type="EC" id="5.4.99.12"/>
    </reaction>
</comment>
<dbReference type="HAMAP" id="MF_00171">
    <property type="entry name" value="TruA"/>
    <property type="match status" value="1"/>
</dbReference>
<dbReference type="InterPro" id="IPR020097">
    <property type="entry name" value="PsdUridine_synth_TruA_a/b_dom"/>
</dbReference>
<comment type="function">
    <text evidence="4">Formation of pseudouridine at positions 38, 39 and 40 in the anticodon stem and loop of transfer RNAs.</text>
</comment>
<comment type="caution">
    <text evidence="4">Lacks conserved residue(s) required for the propagation of feature annotation.</text>
</comment>
<evidence type="ECO:0000256" key="4">
    <source>
        <dbReference type="HAMAP-Rule" id="MF_00171"/>
    </source>
</evidence>
<dbReference type="InterPro" id="IPR001406">
    <property type="entry name" value="PsdUridine_synth_TruA"/>
</dbReference>
<proteinExistence type="inferred from homology"/>
<evidence type="ECO:0000259" key="8">
    <source>
        <dbReference type="Pfam" id="PF01416"/>
    </source>
</evidence>
<reference evidence="9 10" key="1">
    <citation type="submission" date="2019-08" db="EMBL/GenBank/DDBJ databases">
        <title>In-depth cultivation of the pig gut microbiome towards novel bacterial diversity and tailored functional studies.</title>
        <authorList>
            <person name="Wylensek D."/>
            <person name="Hitch T.C.A."/>
            <person name="Clavel T."/>
        </authorList>
    </citation>
    <scope>NUCLEOTIDE SEQUENCE [LARGE SCALE GENOMIC DNA]</scope>
    <source>
        <strain evidence="9 10">NM-380-WT-3C1</strain>
    </source>
</reference>
<evidence type="ECO:0000313" key="9">
    <source>
        <dbReference type="EMBL" id="MSU05768.1"/>
    </source>
</evidence>
<feature type="binding site" evidence="4 6">
    <location>
        <position position="128"/>
    </location>
    <ligand>
        <name>substrate</name>
    </ligand>
</feature>
<feature type="domain" description="Pseudouridine synthase I TruA alpha/beta" evidence="8">
    <location>
        <begin position="162"/>
        <end position="268"/>
    </location>
</feature>
<dbReference type="Gene3D" id="3.30.70.660">
    <property type="entry name" value="Pseudouridine synthase I, catalytic domain, C-terminal subdomain"/>
    <property type="match status" value="1"/>
</dbReference>
<dbReference type="InterPro" id="IPR020094">
    <property type="entry name" value="TruA/RsuA/RluB/E/F_N"/>
</dbReference>
<evidence type="ECO:0000256" key="3">
    <source>
        <dbReference type="ARBA" id="ARBA00023235"/>
    </source>
</evidence>
<evidence type="ECO:0000256" key="6">
    <source>
        <dbReference type="PIRSR" id="PIRSR001430-2"/>
    </source>
</evidence>
<organism evidence="9 10">
    <name type="scientific">Bullifex porci</name>
    <dbReference type="NCBI Taxonomy" id="2606638"/>
    <lineage>
        <taxon>Bacteria</taxon>
        <taxon>Pseudomonadati</taxon>
        <taxon>Spirochaetota</taxon>
        <taxon>Spirochaetia</taxon>
        <taxon>Spirochaetales</taxon>
        <taxon>Spirochaetaceae</taxon>
        <taxon>Bullifex</taxon>
    </lineage>
</organism>
<dbReference type="FunFam" id="3.30.70.580:FF:000001">
    <property type="entry name" value="tRNA pseudouridine synthase A"/>
    <property type="match status" value="1"/>
</dbReference>
<keyword evidence="2 4" id="KW-0819">tRNA processing</keyword>
<evidence type="ECO:0000256" key="2">
    <source>
        <dbReference type="ARBA" id="ARBA00022694"/>
    </source>
</evidence>
<sequence length="278" mass="31878">MSRKDWRRPALEPLADNLRRIKITVSYDGSAFHGFQRQDNGESVQESIENALKDMKLAVTVQGSGRTDSGVHALGQVCHFDIPKSSTIPAERFKLALNTKLPKTIKVLSSEEVDGSFHARFTTMAREYRYFAKEMNSSLPFDEKYVGLFKRLPDIAILNRYAAILQGTHDFTTFSSARDISPSKYRDIYESIWSKETDRFNQCVYCYKVVGNAFLYHQVRSMVGTMIEAGLLGESEEEFKERLESKLRSKALRTAPPEGLYLARICYDEAEYAWFEEE</sequence>
<protein>
    <recommendedName>
        <fullName evidence="4">tRNA pseudouridine synthase A</fullName>
        <ecNumber evidence="4">5.4.99.12</ecNumber>
    </recommendedName>
    <alternativeName>
        <fullName evidence="4">tRNA pseudouridine(38-40) synthase</fullName>
    </alternativeName>
    <alternativeName>
        <fullName evidence="4">tRNA pseudouridylate synthase I</fullName>
    </alternativeName>
    <alternativeName>
        <fullName evidence="4">tRNA-uridine isomerase I</fullName>
    </alternativeName>
</protein>
<dbReference type="EC" id="5.4.99.12" evidence="4"/>
<gene>
    <name evidence="4 9" type="primary">truA</name>
    <name evidence="9" type="ORF">FYJ80_03110</name>
</gene>
<evidence type="ECO:0000256" key="7">
    <source>
        <dbReference type="RuleBase" id="RU003792"/>
    </source>
</evidence>
<keyword evidence="3 4" id="KW-0413">Isomerase</keyword>
<dbReference type="GO" id="GO:0160147">
    <property type="term" value="F:tRNA pseudouridine(38-40) synthase activity"/>
    <property type="evidence" value="ECO:0007669"/>
    <property type="project" value="UniProtKB-EC"/>
</dbReference>
<dbReference type="PANTHER" id="PTHR11142:SF0">
    <property type="entry name" value="TRNA PSEUDOURIDINE SYNTHASE-LIKE 1"/>
    <property type="match status" value="1"/>
</dbReference>
<dbReference type="Gene3D" id="3.30.70.580">
    <property type="entry name" value="Pseudouridine synthase I, catalytic domain, N-terminal subdomain"/>
    <property type="match status" value="1"/>
</dbReference>
<dbReference type="EMBL" id="VUNN01000003">
    <property type="protein sequence ID" value="MSU05768.1"/>
    <property type="molecule type" value="Genomic_DNA"/>
</dbReference>
<dbReference type="PIRSF" id="PIRSF001430">
    <property type="entry name" value="tRNA_psdUrid_synth"/>
    <property type="match status" value="1"/>
</dbReference>